<organism evidence="9 10">
    <name type="scientific">Ilex paraguariensis</name>
    <name type="common">yerba mate</name>
    <dbReference type="NCBI Taxonomy" id="185542"/>
    <lineage>
        <taxon>Eukaryota</taxon>
        <taxon>Viridiplantae</taxon>
        <taxon>Streptophyta</taxon>
        <taxon>Embryophyta</taxon>
        <taxon>Tracheophyta</taxon>
        <taxon>Spermatophyta</taxon>
        <taxon>Magnoliopsida</taxon>
        <taxon>eudicotyledons</taxon>
        <taxon>Gunneridae</taxon>
        <taxon>Pentapetalae</taxon>
        <taxon>asterids</taxon>
        <taxon>campanulids</taxon>
        <taxon>Aquifoliales</taxon>
        <taxon>Aquifoliaceae</taxon>
        <taxon>Ilex</taxon>
    </lineage>
</organism>
<evidence type="ECO:0000313" key="9">
    <source>
        <dbReference type="EMBL" id="CAK9145791.1"/>
    </source>
</evidence>
<dbReference type="Gene3D" id="3.40.50.200">
    <property type="entry name" value="Peptidase S8/S53 domain"/>
    <property type="match status" value="1"/>
</dbReference>
<protein>
    <submittedName>
        <fullName evidence="9">Uncharacterized protein</fullName>
    </submittedName>
</protein>
<keyword evidence="2" id="KW-0645">Protease</keyword>
<keyword evidence="3" id="KW-0732">Signal</keyword>
<proteinExistence type="inferred from homology"/>
<keyword evidence="4" id="KW-0378">Hydrolase</keyword>
<dbReference type="Gene3D" id="2.60.40.2310">
    <property type="match status" value="1"/>
</dbReference>
<dbReference type="InterPro" id="IPR041469">
    <property type="entry name" value="Subtilisin-like_FN3"/>
</dbReference>
<evidence type="ECO:0000256" key="1">
    <source>
        <dbReference type="ARBA" id="ARBA00011073"/>
    </source>
</evidence>
<dbReference type="InterPro" id="IPR036852">
    <property type="entry name" value="Peptidase_S8/S53_dom_sf"/>
</dbReference>
<keyword evidence="10" id="KW-1185">Reference proteome</keyword>
<dbReference type="PANTHER" id="PTHR10795">
    <property type="entry name" value="PROPROTEIN CONVERTASE SUBTILISIN/KEXIN"/>
    <property type="match status" value="1"/>
</dbReference>
<dbReference type="EMBL" id="CAUOFW020001503">
    <property type="protein sequence ID" value="CAK9145791.1"/>
    <property type="molecule type" value="Genomic_DNA"/>
</dbReference>
<dbReference type="InterPro" id="IPR023828">
    <property type="entry name" value="Peptidase_S8_Ser-AS"/>
</dbReference>
<gene>
    <name evidence="9" type="ORF">ILEXP_LOCUS13613</name>
</gene>
<evidence type="ECO:0000256" key="5">
    <source>
        <dbReference type="ARBA" id="ARBA00022825"/>
    </source>
</evidence>
<reference evidence="9 10" key="1">
    <citation type="submission" date="2024-02" db="EMBL/GenBank/DDBJ databases">
        <authorList>
            <person name="Vignale AGUSTIN F."/>
            <person name="Sosa J E."/>
            <person name="Modenutti C."/>
        </authorList>
    </citation>
    <scope>NUCLEOTIDE SEQUENCE [LARGE SCALE GENOMIC DNA]</scope>
</reference>
<evidence type="ECO:0000256" key="4">
    <source>
        <dbReference type="ARBA" id="ARBA00022801"/>
    </source>
</evidence>
<evidence type="ECO:0000256" key="2">
    <source>
        <dbReference type="ARBA" id="ARBA00022670"/>
    </source>
</evidence>
<evidence type="ECO:0000259" key="8">
    <source>
        <dbReference type="Pfam" id="PF17766"/>
    </source>
</evidence>
<dbReference type="AlphaFoldDB" id="A0ABC8RLF2"/>
<comment type="similarity">
    <text evidence="1 6">Belongs to the peptidase S8 family.</text>
</comment>
<dbReference type="GO" id="GO:0006508">
    <property type="term" value="P:proteolysis"/>
    <property type="evidence" value="ECO:0007669"/>
    <property type="project" value="UniProtKB-KW"/>
</dbReference>
<dbReference type="Pfam" id="PF17766">
    <property type="entry name" value="fn3_6"/>
    <property type="match status" value="1"/>
</dbReference>
<dbReference type="Proteomes" id="UP001642360">
    <property type="component" value="Unassembled WGS sequence"/>
</dbReference>
<evidence type="ECO:0000259" key="7">
    <source>
        <dbReference type="Pfam" id="PF00082"/>
    </source>
</evidence>
<evidence type="ECO:0000256" key="3">
    <source>
        <dbReference type="ARBA" id="ARBA00022729"/>
    </source>
</evidence>
<dbReference type="PROSITE" id="PS51892">
    <property type="entry name" value="SUBTILASE"/>
    <property type="match status" value="1"/>
</dbReference>
<dbReference type="SUPFAM" id="SSF52743">
    <property type="entry name" value="Subtilisin-like"/>
    <property type="match status" value="1"/>
</dbReference>
<comment type="caution">
    <text evidence="6">Lacks conserved residue(s) required for the propagation of feature annotation.</text>
</comment>
<comment type="caution">
    <text evidence="9">The sequence shown here is derived from an EMBL/GenBank/DDBJ whole genome shotgun (WGS) entry which is preliminary data.</text>
</comment>
<evidence type="ECO:0000313" key="10">
    <source>
        <dbReference type="Proteomes" id="UP001642360"/>
    </source>
</evidence>
<feature type="domain" description="Subtilisin-like protease fibronectin type-III" evidence="8">
    <location>
        <begin position="151"/>
        <end position="249"/>
    </location>
</feature>
<dbReference type="InterPro" id="IPR045051">
    <property type="entry name" value="SBT"/>
</dbReference>
<dbReference type="InterPro" id="IPR000209">
    <property type="entry name" value="Peptidase_S8/S53_dom"/>
</dbReference>
<keyword evidence="5" id="KW-0720">Serine protease</keyword>
<dbReference type="Pfam" id="PF00082">
    <property type="entry name" value="Peptidase_S8"/>
    <property type="match status" value="1"/>
</dbReference>
<dbReference type="GO" id="GO:0008236">
    <property type="term" value="F:serine-type peptidase activity"/>
    <property type="evidence" value="ECO:0007669"/>
    <property type="project" value="UniProtKB-KW"/>
</dbReference>
<sequence length="255" mass="27606">MKQPDIVAPGIDILASYTPLQSLTGLKGDTQYSDFTLMSGTSMACPHVAGVAAYVKSFHPTWTPAAIKSAIMTSATPMSSRVNRDAEFGYGAGQLNPRKAVNPGLIYDMDEMSYIQFLCHEGYKESSIAVLMAEKSVNCSALLPQLGVDAINYPTMQLHMKSDQEPTVGVFQRTVTNVGTPQSIYNATIKAPKGVEITVKPASLTFSPAVQKRSFKVIVKAKPMASGQMISGSLIWRSSRYIVKSPIVVYSPQED</sequence>
<name>A0ABC8RLF2_9AQUA</name>
<dbReference type="PROSITE" id="PS00138">
    <property type="entry name" value="SUBTILASE_SER"/>
    <property type="match status" value="1"/>
</dbReference>
<evidence type="ECO:0000256" key="6">
    <source>
        <dbReference type="PROSITE-ProRule" id="PRU01240"/>
    </source>
</evidence>
<feature type="domain" description="Peptidase S8/S53" evidence="7">
    <location>
        <begin position="2"/>
        <end position="91"/>
    </location>
</feature>
<accession>A0ABC8RLF2</accession>